<keyword evidence="3 5" id="KW-0863">Zinc-finger</keyword>
<dbReference type="PANTHER" id="PTHR11239:SF12">
    <property type="entry name" value="DNA-DIRECTED RNA POLYMERASE III SUBUNIT RPC10"/>
    <property type="match status" value="1"/>
</dbReference>
<dbReference type="CDD" id="cd10507">
    <property type="entry name" value="Zn-ribbon_RPA12"/>
    <property type="match status" value="1"/>
</dbReference>
<dbReference type="Pfam" id="PF01096">
    <property type="entry name" value="Zn_ribbon_TFIIS"/>
    <property type="match status" value="1"/>
</dbReference>
<dbReference type="SMART" id="SM00440">
    <property type="entry name" value="ZnF_C2C2"/>
    <property type="match status" value="1"/>
</dbReference>
<dbReference type="Gene3D" id="2.20.25.10">
    <property type="match status" value="1"/>
</dbReference>
<evidence type="ECO:0000256" key="1">
    <source>
        <dbReference type="ARBA" id="ARBA00018784"/>
    </source>
</evidence>
<dbReference type="AlphaFoldDB" id="A0A023B5H7"/>
<organism evidence="7 8">
    <name type="scientific">Gregarina niphandrodes</name>
    <name type="common">Septate eugregarine</name>
    <dbReference type="NCBI Taxonomy" id="110365"/>
    <lineage>
        <taxon>Eukaryota</taxon>
        <taxon>Sar</taxon>
        <taxon>Alveolata</taxon>
        <taxon>Apicomplexa</taxon>
        <taxon>Conoidasida</taxon>
        <taxon>Gregarinasina</taxon>
        <taxon>Eugregarinorida</taxon>
        <taxon>Gregarinidae</taxon>
        <taxon>Gregarina</taxon>
    </lineage>
</organism>
<evidence type="ECO:0000313" key="8">
    <source>
        <dbReference type="Proteomes" id="UP000019763"/>
    </source>
</evidence>
<feature type="domain" description="TFIIS-type" evidence="6">
    <location>
        <begin position="193"/>
        <end position="232"/>
    </location>
</feature>
<dbReference type="GO" id="GO:0003676">
    <property type="term" value="F:nucleic acid binding"/>
    <property type="evidence" value="ECO:0007669"/>
    <property type="project" value="InterPro"/>
</dbReference>
<dbReference type="Proteomes" id="UP000019763">
    <property type="component" value="Unassembled WGS sequence"/>
</dbReference>
<proteinExistence type="predicted"/>
<name>A0A023B5H7_GRENI</name>
<protein>
    <recommendedName>
        <fullName evidence="1">DNA-directed RNA polymerase I subunit RPA12</fullName>
    </recommendedName>
</protein>
<dbReference type="eggNOG" id="ENOG502S7PC">
    <property type="taxonomic scope" value="Eukaryota"/>
</dbReference>
<dbReference type="SUPFAM" id="SSF57783">
    <property type="entry name" value="Zinc beta-ribbon"/>
    <property type="match status" value="1"/>
</dbReference>
<comment type="caution">
    <text evidence="7">The sequence shown here is derived from an EMBL/GenBank/DDBJ whole genome shotgun (WGS) entry which is preliminary data.</text>
</comment>
<keyword evidence="2" id="KW-0479">Metal-binding</keyword>
<dbReference type="PROSITE" id="PS51133">
    <property type="entry name" value="ZF_TFIIS_2"/>
    <property type="match status" value="1"/>
</dbReference>
<dbReference type="VEuPathDB" id="CryptoDB:GNI_090920"/>
<evidence type="ECO:0000313" key="7">
    <source>
        <dbReference type="EMBL" id="EZG60249.1"/>
    </source>
</evidence>
<dbReference type="GeneID" id="22913266"/>
<evidence type="ECO:0000259" key="6">
    <source>
        <dbReference type="PROSITE" id="PS51133"/>
    </source>
</evidence>
<dbReference type="EMBL" id="AFNH02000679">
    <property type="protein sequence ID" value="EZG60249.1"/>
    <property type="molecule type" value="Genomic_DNA"/>
</dbReference>
<accession>A0A023B5H7</accession>
<dbReference type="GO" id="GO:0006351">
    <property type="term" value="P:DNA-templated transcription"/>
    <property type="evidence" value="ECO:0007669"/>
    <property type="project" value="InterPro"/>
</dbReference>
<keyword evidence="4" id="KW-0862">Zinc</keyword>
<dbReference type="InterPro" id="IPR001222">
    <property type="entry name" value="Znf_TFIIS"/>
</dbReference>
<dbReference type="RefSeq" id="XP_011130852.1">
    <property type="nucleotide sequence ID" value="XM_011132550.1"/>
</dbReference>
<gene>
    <name evidence="7" type="ORF">GNI_090920</name>
</gene>
<dbReference type="GO" id="GO:0003899">
    <property type="term" value="F:DNA-directed RNA polymerase activity"/>
    <property type="evidence" value="ECO:0007669"/>
    <property type="project" value="InterPro"/>
</dbReference>
<dbReference type="InterPro" id="IPR034004">
    <property type="entry name" value="Zn_ribbon_RPA12_C"/>
</dbReference>
<dbReference type="InterPro" id="IPR012164">
    <property type="entry name" value="Rpa12/Rpb9/Rpc10/TFS"/>
</dbReference>
<sequence>MSSSYALDALLTVIETSDASLPVNSRDDQLCAALLNTERSKLHDLVGLFLHSHGVYADEKDHFGPPKWQYSSAELDHFDYYARNGCPNCGAEFQFLLETDIPLQGLALACQTCGHRCAPMHTEGDSESVADRLDPEYIGGRGGIYLRGSRKMHDFGQNNKSWWQNYYLPKKVRHELQDLLSNNELTSNKGQRTKETCDACGHDEAFFTTFQARSADEGATILYECTRCHSRKTFNN</sequence>
<evidence type="ECO:0000256" key="4">
    <source>
        <dbReference type="ARBA" id="ARBA00022833"/>
    </source>
</evidence>
<evidence type="ECO:0000256" key="5">
    <source>
        <dbReference type="PROSITE-ProRule" id="PRU00472"/>
    </source>
</evidence>
<dbReference type="GO" id="GO:0008270">
    <property type="term" value="F:zinc ion binding"/>
    <property type="evidence" value="ECO:0007669"/>
    <property type="project" value="UniProtKB-KW"/>
</dbReference>
<reference evidence="7" key="1">
    <citation type="submission" date="2013-12" db="EMBL/GenBank/DDBJ databases">
        <authorList>
            <person name="Omoto C.K."/>
            <person name="Sibley D."/>
            <person name="Venepally P."/>
            <person name="Hadjithomas M."/>
            <person name="Karamycheva S."/>
            <person name="Brunk B."/>
            <person name="Roos D."/>
            <person name="Caler E."/>
            <person name="Lorenzi H."/>
        </authorList>
    </citation>
    <scope>NUCLEOTIDE SEQUENCE</scope>
</reference>
<dbReference type="OrthoDB" id="282152at2759"/>
<dbReference type="OMA" id="SHNEAFF"/>
<dbReference type="PANTHER" id="PTHR11239">
    <property type="entry name" value="DNA-DIRECTED RNA POLYMERASE"/>
    <property type="match status" value="1"/>
</dbReference>
<evidence type="ECO:0000256" key="3">
    <source>
        <dbReference type="ARBA" id="ARBA00022771"/>
    </source>
</evidence>
<keyword evidence="8" id="KW-1185">Reference proteome</keyword>
<evidence type="ECO:0000256" key="2">
    <source>
        <dbReference type="ARBA" id="ARBA00022723"/>
    </source>
</evidence>